<proteinExistence type="predicted"/>
<evidence type="ECO:0000313" key="2">
    <source>
        <dbReference type="EMBL" id="KAJ3780637.1"/>
    </source>
</evidence>
<organism evidence="2 3">
    <name type="scientific">Lentinula aff. detonsa</name>
    <dbReference type="NCBI Taxonomy" id="2804958"/>
    <lineage>
        <taxon>Eukaryota</taxon>
        <taxon>Fungi</taxon>
        <taxon>Dikarya</taxon>
        <taxon>Basidiomycota</taxon>
        <taxon>Agaricomycotina</taxon>
        <taxon>Agaricomycetes</taxon>
        <taxon>Agaricomycetidae</taxon>
        <taxon>Agaricales</taxon>
        <taxon>Marasmiineae</taxon>
        <taxon>Omphalotaceae</taxon>
        <taxon>Lentinula</taxon>
    </lineage>
</organism>
<feature type="compositionally biased region" description="Basic residues" evidence="1">
    <location>
        <begin position="49"/>
        <end position="59"/>
    </location>
</feature>
<feature type="region of interest" description="Disordered" evidence="1">
    <location>
        <begin position="49"/>
        <end position="86"/>
    </location>
</feature>
<comment type="caution">
    <text evidence="2">The sequence shown here is derived from an EMBL/GenBank/DDBJ whole genome shotgun (WGS) entry which is preliminary data.</text>
</comment>
<dbReference type="AlphaFoldDB" id="A0AA38L1V6"/>
<gene>
    <name evidence="2" type="ORF">GGU10DRAFT_415133</name>
</gene>
<keyword evidence="3" id="KW-1185">Reference proteome</keyword>
<sequence length="157" mass="18173">MSLFTDSDVCNTPAVPTTARICTGSGRCQTKLPTDYKWKSCDKCRLSARARKQKRSANKRPRDDDDDECPAPDHAPLNPAQRLYDSEGETRSALYVRYLSAEAMFKDLQKKIKEDHVEFGGEYTIPFDPLISDRERVQFTIREVWKTTGYRFTYVYK</sequence>
<evidence type="ECO:0000256" key="1">
    <source>
        <dbReference type="SAM" id="MobiDB-lite"/>
    </source>
</evidence>
<protein>
    <submittedName>
        <fullName evidence="2">Uncharacterized protein</fullName>
    </submittedName>
</protein>
<dbReference type="Proteomes" id="UP001163798">
    <property type="component" value="Unassembled WGS sequence"/>
</dbReference>
<accession>A0AA38L1V6</accession>
<dbReference type="EMBL" id="MU793682">
    <property type="protein sequence ID" value="KAJ3780637.1"/>
    <property type="molecule type" value="Genomic_DNA"/>
</dbReference>
<reference evidence="2" key="1">
    <citation type="submission" date="2022-08" db="EMBL/GenBank/DDBJ databases">
        <authorList>
            <consortium name="DOE Joint Genome Institute"/>
            <person name="Min B."/>
            <person name="Riley R."/>
            <person name="Sierra-Patev S."/>
            <person name="Naranjo-Ortiz M."/>
            <person name="Looney B."/>
            <person name="Konkel Z."/>
            <person name="Slot J.C."/>
            <person name="Sakamoto Y."/>
            <person name="Steenwyk J.L."/>
            <person name="Rokas A."/>
            <person name="Carro J."/>
            <person name="Camarero S."/>
            <person name="Ferreira P."/>
            <person name="Molpeceres G."/>
            <person name="Ruiz-Duenas F.J."/>
            <person name="Serrano A."/>
            <person name="Henrissat B."/>
            <person name="Drula E."/>
            <person name="Hughes K.W."/>
            <person name="Mata J.L."/>
            <person name="Ishikawa N.K."/>
            <person name="Vargas-Isla R."/>
            <person name="Ushijima S."/>
            <person name="Smith C.A."/>
            <person name="Ahrendt S."/>
            <person name="Andreopoulos W."/>
            <person name="He G."/>
            <person name="Labutti K."/>
            <person name="Lipzen A."/>
            <person name="Ng V."/>
            <person name="Sandor L."/>
            <person name="Barry K."/>
            <person name="Martinez A.T."/>
            <person name="Xiao Y."/>
            <person name="Gibbons J.G."/>
            <person name="Terashima K."/>
            <person name="Hibbett D.S."/>
            <person name="Grigoriev I.V."/>
        </authorList>
    </citation>
    <scope>NUCLEOTIDE SEQUENCE</scope>
    <source>
        <strain evidence="2">TFB10291</strain>
    </source>
</reference>
<name>A0AA38L1V6_9AGAR</name>
<evidence type="ECO:0000313" key="3">
    <source>
        <dbReference type="Proteomes" id="UP001163798"/>
    </source>
</evidence>